<evidence type="ECO:0000259" key="3">
    <source>
        <dbReference type="PROSITE" id="PS50977"/>
    </source>
</evidence>
<gene>
    <name evidence="4" type="ORF">D1831_14120</name>
</gene>
<keyword evidence="5" id="KW-1185">Reference proteome</keyword>
<proteinExistence type="predicted"/>
<dbReference type="RefSeq" id="WP_125073431.1">
    <property type="nucleotide sequence ID" value="NZ_QWZQ01000091.1"/>
</dbReference>
<dbReference type="InterPro" id="IPR050624">
    <property type="entry name" value="HTH-type_Tx_Regulator"/>
</dbReference>
<reference evidence="4 5" key="1">
    <citation type="submission" date="2018-08" db="EMBL/GenBank/DDBJ databases">
        <title>Genome Lactobacillus garii FI11369.</title>
        <authorList>
            <person name="Diaz M."/>
            <person name="Narbad A."/>
        </authorList>
    </citation>
    <scope>NUCLEOTIDE SEQUENCE [LARGE SCALE GENOMIC DNA]</scope>
    <source>
        <strain evidence="4 5">FI11369</strain>
    </source>
</reference>
<evidence type="ECO:0000313" key="4">
    <source>
        <dbReference type="EMBL" id="RRK09204.1"/>
    </source>
</evidence>
<dbReference type="Pfam" id="PF14278">
    <property type="entry name" value="TetR_C_8"/>
    <property type="match status" value="1"/>
</dbReference>
<protein>
    <submittedName>
        <fullName evidence="4">TetR/AcrR family transcriptional regulator</fullName>
    </submittedName>
</protein>
<dbReference type="PROSITE" id="PS50977">
    <property type="entry name" value="HTH_TETR_2"/>
    <property type="match status" value="1"/>
</dbReference>
<accession>A0A426D3R3</accession>
<dbReference type="PANTHER" id="PTHR43479">
    <property type="entry name" value="ACREF/ENVCD OPERON REPRESSOR-RELATED"/>
    <property type="match status" value="1"/>
</dbReference>
<dbReference type="EMBL" id="QWZQ01000091">
    <property type="protein sequence ID" value="RRK09204.1"/>
    <property type="molecule type" value="Genomic_DNA"/>
</dbReference>
<dbReference type="GO" id="GO:0003677">
    <property type="term" value="F:DNA binding"/>
    <property type="evidence" value="ECO:0007669"/>
    <property type="project" value="UniProtKB-UniRule"/>
</dbReference>
<evidence type="ECO:0000256" key="1">
    <source>
        <dbReference type="ARBA" id="ARBA00023125"/>
    </source>
</evidence>
<comment type="caution">
    <text evidence="4">The sequence shown here is derived from an EMBL/GenBank/DDBJ whole genome shotgun (WGS) entry which is preliminary data.</text>
</comment>
<feature type="DNA-binding region" description="H-T-H motif" evidence="2">
    <location>
        <begin position="31"/>
        <end position="50"/>
    </location>
</feature>
<organism evidence="4 5">
    <name type="scientific">Lactiplantibacillus garii</name>
    <dbReference type="NCBI Taxonomy" id="2306423"/>
    <lineage>
        <taxon>Bacteria</taxon>
        <taxon>Bacillati</taxon>
        <taxon>Bacillota</taxon>
        <taxon>Bacilli</taxon>
        <taxon>Lactobacillales</taxon>
        <taxon>Lactobacillaceae</taxon>
        <taxon>Lactiplantibacillus</taxon>
    </lineage>
</organism>
<evidence type="ECO:0000256" key="2">
    <source>
        <dbReference type="PROSITE-ProRule" id="PRU00335"/>
    </source>
</evidence>
<feature type="domain" description="HTH tetR-type" evidence="3">
    <location>
        <begin position="8"/>
        <end position="68"/>
    </location>
</feature>
<sequence>MATDQRIIKTNQAIETAFIQLAQAQPINKITVTALAKRAHISRKTYYAHYPDIDALVLTLKTRLLDSFRQAFIPVSVSDTSTDAERMDQFVTFLEKNRQLIQLFQTHEDTLFLTSAHQDLSALYQQRLFQNQHFTQDEATTIAPWLVDFYTTGLAKLIIDWLSAEKPLSHQAMTKLLLLLFQVTSASKKDDQ</sequence>
<dbReference type="Proteomes" id="UP000283633">
    <property type="component" value="Unassembled WGS sequence"/>
</dbReference>
<dbReference type="InterPro" id="IPR009057">
    <property type="entry name" value="Homeodomain-like_sf"/>
</dbReference>
<keyword evidence="1 2" id="KW-0238">DNA-binding</keyword>
<dbReference type="SUPFAM" id="SSF46689">
    <property type="entry name" value="Homeodomain-like"/>
    <property type="match status" value="1"/>
</dbReference>
<evidence type="ECO:0000313" key="5">
    <source>
        <dbReference type="Proteomes" id="UP000283633"/>
    </source>
</evidence>
<name>A0A426D3R3_9LACO</name>
<dbReference type="Gene3D" id="1.10.357.10">
    <property type="entry name" value="Tetracycline Repressor, domain 2"/>
    <property type="match status" value="1"/>
</dbReference>
<dbReference type="PANTHER" id="PTHR43479:SF11">
    <property type="entry name" value="ACREF_ENVCD OPERON REPRESSOR-RELATED"/>
    <property type="match status" value="1"/>
</dbReference>
<dbReference type="InterPro" id="IPR039532">
    <property type="entry name" value="TetR_C_Firmicutes"/>
</dbReference>
<dbReference type="AlphaFoldDB" id="A0A426D3R3"/>
<dbReference type="OrthoDB" id="9810250at2"/>
<dbReference type="InterPro" id="IPR001647">
    <property type="entry name" value="HTH_TetR"/>
</dbReference>